<keyword evidence="4" id="KW-1185">Reference proteome</keyword>
<dbReference type="InterPro" id="IPR052356">
    <property type="entry name" value="Thiol_S-MT"/>
</dbReference>
<dbReference type="PANTHER" id="PTHR45036:SF1">
    <property type="entry name" value="METHYLTRANSFERASE LIKE 7A"/>
    <property type="match status" value="1"/>
</dbReference>
<dbReference type="CDD" id="cd02440">
    <property type="entry name" value="AdoMet_MTases"/>
    <property type="match status" value="1"/>
</dbReference>
<accession>A0A3S9SXV6</accession>
<reference evidence="3 4" key="1">
    <citation type="submission" date="2016-07" db="EMBL/GenBank/DDBJ databases">
        <title>Genome and transcriptome analysis of iron-reducing fermentative bacteria Anoxybacter fermentans.</title>
        <authorList>
            <person name="Zeng X."/>
            <person name="Shao Z."/>
        </authorList>
    </citation>
    <scope>NUCLEOTIDE SEQUENCE [LARGE SCALE GENOMIC DNA]</scope>
    <source>
        <strain evidence="3 4">DY22613</strain>
    </source>
</reference>
<keyword evidence="3" id="KW-0808">Transferase</keyword>
<feature type="domain" description="Methyltransferase type 11" evidence="2">
    <location>
        <begin position="53"/>
        <end position="146"/>
    </location>
</feature>
<dbReference type="GO" id="GO:0032259">
    <property type="term" value="P:methylation"/>
    <property type="evidence" value="ECO:0007669"/>
    <property type="project" value="UniProtKB-KW"/>
</dbReference>
<organism evidence="3 4">
    <name type="scientific">Anoxybacter fermentans</name>
    <dbReference type="NCBI Taxonomy" id="1323375"/>
    <lineage>
        <taxon>Bacteria</taxon>
        <taxon>Bacillati</taxon>
        <taxon>Bacillota</taxon>
        <taxon>Clostridia</taxon>
        <taxon>Halanaerobiales</taxon>
        <taxon>Anoxybacter</taxon>
    </lineage>
</organism>
<dbReference type="PANTHER" id="PTHR45036">
    <property type="entry name" value="METHYLTRANSFERASE LIKE 7B"/>
    <property type="match status" value="1"/>
</dbReference>
<evidence type="ECO:0000313" key="4">
    <source>
        <dbReference type="Proteomes" id="UP000267250"/>
    </source>
</evidence>
<dbReference type="SUPFAM" id="SSF53335">
    <property type="entry name" value="S-adenosyl-L-methionine-dependent methyltransferases"/>
    <property type="match status" value="1"/>
</dbReference>
<dbReference type="Proteomes" id="UP000267250">
    <property type="component" value="Chromosome"/>
</dbReference>
<dbReference type="EMBL" id="CP016379">
    <property type="protein sequence ID" value="AZR73129.1"/>
    <property type="molecule type" value="Genomic_DNA"/>
</dbReference>
<protein>
    <submittedName>
        <fullName evidence="3">Methyltransferase type 11</fullName>
    </submittedName>
</protein>
<dbReference type="InterPro" id="IPR029063">
    <property type="entry name" value="SAM-dependent_MTases_sf"/>
</dbReference>
<evidence type="ECO:0000313" key="3">
    <source>
        <dbReference type="EMBL" id="AZR73129.1"/>
    </source>
</evidence>
<dbReference type="GO" id="GO:0008757">
    <property type="term" value="F:S-adenosylmethionine-dependent methyltransferase activity"/>
    <property type="evidence" value="ECO:0007669"/>
    <property type="project" value="InterPro"/>
</dbReference>
<feature type="coiled-coil region" evidence="1">
    <location>
        <begin position="75"/>
        <end position="102"/>
    </location>
</feature>
<proteinExistence type="predicted"/>
<gene>
    <name evidence="3" type="ORF">BBF96_06860</name>
</gene>
<keyword evidence="1" id="KW-0175">Coiled coil</keyword>
<dbReference type="AlphaFoldDB" id="A0A3S9SXV6"/>
<dbReference type="Gene3D" id="3.40.50.150">
    <property type="entry name" value="Vaccinia Virus protein VP39"/>
    <property type="match status" value="1"/>
</dbReference>
<keyword evidence="3" id="KW-0489">Methyltransferase</keyword>
<dbReference type="RefSeq" id="WP_127016461.1">
    <property type="nucleotide sequence ID" value="NZ_CP016379.1"/>
</dbReference>
<dbReference type="KEGG" id="aft:BBF96_06860"/>
<dbReference type="OrthoDB" id="9772751at2"/>
<sequence>MQRDSLKISRRYDRIARLYDWLEKPMEMGKFKQWRQDIWAKVASYAPAGGRVLEVGVGTGNNIAYYPDHVQMYAIDFSKRMLERAKEKSKKLNKEVRFSLMDIQELEFSNNFFDVVVATCVFCSVPDPLQGFRELHRVCKPEGKIFLLEHVRSEQPVIGAIMDFFNPLTVRLWGANINRRTLETIGKIEFADVKVTDLAGDIVKEIIITNGKGD</sequence>
<evidence type="ECO:0000256" key="1">
    <source>
        <dbReference type="SAM" id="Coils"/>
    </source>
</evidence>
<dbReference type="InterPro" id="IPR013216">
    <property type="entry name" value="Methyltransf_11"/>
</dbReference>
<dbReference type="Pfam" id="PF08241">
    <property type="entry name" value="Methyltransf_11"/>
    <property type="match status" value="1"/>
</dbReference>
<name>A0A3S9SXV6_9FIRM</name>
<evidence type="ECO:0000259" key="2">
    <source>
        <dbReference type="Pfam" id="PF08241"/>
    </source>
</evidence>